<dbReference type="Proteomes" id="UP000177583">
    <property type="component" value="Unassembled WGS sequence"/>
</dbReference>
<evidence type="ECO:0000256" key="10">
    <source>
        <dbReference type="ARBA" id="ARBA00047785"/>
    </source>
</evidence>
<dbReference type="Gene3D" id="3.40.630.30">
    <property type="match status" value="1"/>
</dbReference>
<dbReference type="PANTHER" id="PTHR37323:SF1">
    <property type="entry name" value="L-ORNITHINE N(ALPHA)-ACYLTRANSFERASE"/>
    <property type="match status" value="1"/>
</dbReference>
<evidence type="ECO:0000256" key="6">
    <source>
        <dbReference type="ARBA" id="ARBA00038095"/>
    </source>
</evidence>
<evidence type="ECO:0000256" key="4">
    <source>
        <dbReference type="ARBA" id="ARBA00023098"/>
    </source>
</evidence>
<evidence type="ECO:0000256" key="2">
    <source>
        <dbReference type="ARBA" id="ARBA00022516"/>
    </source>
</evidence>
<feature type="domain" description="Phospholipid/glycerol acyltransferase" evidence="11">
    <location>
        <begin position="85"/>
        <end position="208"/>
    </location>
</feature>
<evidence type="ECO:0000256" key="5">
    <source>
        <dbReference type="ARBA" id="ARBA00023315"/>
    </source>
</evidence>
<comment type="pathway">
    <text evidence="1">Lipid metabolism.</text>
</comment>
<dbReference type="InterPro" id="IPR045746">
    <property type="entry name" value="ACT14924-like_Acyltransf_dom"/>
</dbReference>
<evidence type="ECO:0000256" key="3">
    <source>
        <dbReference type="ARBA" id="ARBA00022679"/>
    </source>
</evidence>
<evidence type="ECO:0000313" key="12">
    <source>
        <dbReference type="EMBL" id="OGH00322.1"/>
    </source>
</evidence>
<proteinExistence type="inferred from homology"/>
<comment type="similarity">
    <text evidence="6">Belongs to the acetyltransferase family. OlsB subfamily.</text>
</comment>
<dbReference type="CDD" id="cd07986">
    <property type="entry name" value="LPLAT_ACT14924-like"/>
    <property type="match status" value="1"/>
</dbReference>
<keyword evidence="4" id="KW-0443">Lipid metabolism</keyword>
<dbReference type="PANTHER" id="PTHR37323">
    <property type="entry name" value="GCN5-RELATED N-ACETYLTRANSFERASE"/>
    <property type="match status" value="1"/>
</dbReference>
<evidence type="ECO:0000259" key="11">
    <source>
        <dbReference type="SMART" id="SM00563"/>
    </source>
</evidence>
<dbReference type="GO" id="GO:0043810">
    <property type="term" value="F:ornithine-acyl [acyl carrier protein] N-acyltransferase activity"/>
    <property type="evidence" value="ECO:0007669"/>
    <property type="project" value="UniProtKB-EC"/>
</dbReference>
<evidence type="ECO:0000256" key="7">
    <source>
        <dbReference type="ARBA" id="ARBA00039058"/>
    </source>
</evidence>
<keyword evidence="2" id="KW-0444">Lipid biosynthesis</keyword>
<comment type="caution">
    <text evidence="12">The sequence shown here is derived from an EMBL/GenBank/DDBJ whole genome shotgun (WGS) entry which is preliminary data.</text>
</comment>
<dbReference type="InterPro" id="IPR002123">
    <property type="entry name" value="Plipid/glycerol_acylTrfase"/>
</dbReference>
<comment type="catalytic activity">
    <reaction evidence="10">
        <text>a (3R)-hydroxyacyl-[ACP] + L-ornithine = a lyso-ornithine lipid + holo-[ACP] + H(+)</text>
        <dbReference type="Rhea" id="RHEA:20633"/>
        <dbReference type="Rhea" id="RHEA-COMP:9685"/>
        <dbReference type="Rhea" id="RHEA-COMP:9945"/>
        <dbReference type="ChEBI" id="CHEBI:15378"/>
        <dbReference type="ChEBI" id="CHEBI:46911"/>
        <dbReference type="ChEBI" id="CHEBI:64479"/>
        <dbReference type="ChEBI" id="CHEBI:78827"/>
        <dbReference type="ChEBI" id="CHEBI:138482"/>
        <dbReference type="EC" id="2.3.2.30"/>
    </reaction>
    <physiologicalReaction direction="left-to-right" evidence="10">
        <dbReference type="Rhea" id="RHEA:20634"/>
    </physiologicalReaction>
</comment>
<evidence type="ECO:0000313" key="13">
    <source>
        <dbReference type="Proteomes" id="UP000177583"/>
    </source>
</evidence>
<accession>A0A1F6GQD5</accession>
<dbReference type="SMART" id="SM00563">
    <property type="entry name" value="PlsC"/>
    <property type="match status" value="1"/>
</dbReference>
<keyword evidence="5" id="KW-0012">Acyltransferase</keyword>
<protein>
    <recommendedName>
        <fullName evidence="8">L-ornithine N(alpha)-acyltransferase</fullName>
        <ecNumber evidence="7">2.3.2.30</ecNumber>
    </recommendedName>
</protein>
<evidence type="ECO:0000256" key="9">
    <source>
        <dbReference type="ARBA" id="ARBA00045724"/>
    </source>
</evidence>
<dbReference type="AlphaFoldDB" id="A0A1F6GQD5"/>
<dbReference type="SUPFAM" id="SSF55729">
    <property type="entry name" value="Acyl-CoA N-acyltransferases (Nat)"/>
    <property type="match status" value="1"/>
</dbReference>
<dbReference type="EC" id="2.3.2.30" evidence="7"/>
<dbReference type="InterPro" id="IPR052351">
    <property type="entry name" value="Ornithine_N-alpha-AT"/>
</dbReference>
<comment type="function">
    <text evidence="9">Catalyzes the first step in the biosynthesis of ornithine lipids, which are phosphorus-free membrane lipids. Catalyzes the 3-hydroxyacyl-acyl carrier protein-dependent acylation of ornithine to form lyso-ornithine lipid (LOL).</text>
</comment>
<keyword evidence="3" id="KW-0808">Transferase</keyword>
<organism evidence="12 13">
    <name type="scientific">Candidatus Lambdaproteobacteria bacterium RIFOXYD2_FULL_56_26</name>
    <dbReference type="NCBI Taxonomy" id="1817773"/>
    <lineage>
        <taxon>Bacteria</taxon>
        <taxon>Pseudomonadati</taxon>
        <taxon>Pseudomonadota</taxon>
        <taxon>Candidatus Lambdaproteobacteria</taxon>
    </lineage>
</organism>
<gene>
    <name evidence="12" type="ORF">A2557_09630</name>
</gene>
<evidence type="ECO:0000256" key="8">
    <source>
        <dbReference type="ARBA" id="ARBA00039866"/>
    </source>
</evidence>
<dbReference type="EMBL" id="MFNF01000047">
    <property type="protein sequence ID" value="OGH00322.1"/>
    <property type="molecule type" value="Genomic_DNA"/>
</dbReference>
<reference evidence="12 13" key="1">
    <citation type="journal article" date="2016" name="Nat. Commun.">
        <title>Thousands of microbial genomes shed light on interconnected biogeochemical processes in an aquifer system.</title>
        <authorList>
            <person name="Anantharaman K."/>
            <person name="Brown C.T."/>
            <person name="Hug L.A."/>
            <person name="Sharon I."/>
            <person name="Castelle C.J."/>
            <person name="Probst A.J."/>
            <person name="Thomas B.C."/>
            <person name="Singh A."/>
            <person name="Wilkins M.J."/>
            <person name="Karaoz U."/>
            <person name="Brodie E.L."/>
            <person name="Williams K.H."/>
            <person name="Hubbard S.S."/>
            <person name="Banfield J.F."/>
        </authorList>
    </citation>
    <scope>NUCLEOTIDE SEQUENCE [LARGE SCALE GENOMIC DNA]</scope>
</reference>
<dbReference type="GO" id="GO:0006629">
    <property type="term" value="P:lipid metabolic process"/>
    <property type="evidence" value="ECO:0007669"/>
    <property type="project" value="UniProtKB-KW"/>
</dbReference>
<name>A0A1F6GQD5_9PROT</name>
<dbReference type="SUPFAM" id="SSF69593">
    <property type="entry name" value="Glycerol-3-phosphate (1)-acyltransferase"/>
    <property type="match status" value="1"/>
</dbReference>
<sequence length="615" mass="68629">MNQRTSVFPSDLFRLPLVQGGGLKGMLLRQATPWVEKWIGLEEMRLRYGQLTGEGDFFGQVLDHLGVELELSPQDLEKIPLTGPLVILANHPFGALEGMALQQILRRRREDVKLLANKFLGLVPDTAQSCFFVNPYGGKEASRENLASLKASMAWVKEGGALGIFPSGEVAQMDLLRGELAEAPWQANLARLIRKTGARVLLVHFQGQNSLLFQWAGHLNSKLKTALLPRELLNKFNLSLKARIGTVIEPSKLARYEEDGALMDYLRQRCLLLGHLETGKGKVGAGPRSEVPLAPPQSPEDLAAEVAALPPGAKLTEKAPLEVYLAEASAIPKLLAEIGRLREASFRQAKEGTGKARDLDLFDEYYQHLFLWDTEAKQIAGAYRLGPAEEIFRRFRKKGFYLHSLFKLQTPFLQQVRPGLELGRSFVAPEYQKSFAPLMMLWKGIGAYVAKYPQTRYLFGPVSISADYRPLSRSLMIQYLKTRCFDEPLSRWVKPRHPAKMGLGTEEKALLSKVGDLDELGELVLELEAGRLSVPILLKQYLKLGGKILGFNLDPDFSDVADALLVVDLCHTPDKVLEKYMGKEEALGFRAYWQAQAQASEQEALRDSPFGFLSC</sequence>
<dbReference type="Pfam" id="PF13444">
    <property type="entry name" value="Acetyltransf_5"/>
    <property type="match status" value="1"/>
</dbReference>
<evidence type="ECO:0000256" key="1">
    <source>
        <dbReference type="ARBA" id="ARBA00005189"/>
    </source>
</evidence>
<dbReference type="InterPro" id="IPR016181">
    <property type="entry name" value="Acyl_CoA_acyltransferase"/>
</dbReference>